<name>A0ABP8QH47_9GAMM</name>
<organism evidence="1 2">
    <name type="scientific">Pseudaeromonas paramecii</name>
    <dbReference type="NCBI Taxonomy" id="2138166"/>
    <lineage>
        <taxon>Bacteria</taxon>
        <taxon>Pseudomonadati</taxon>
        <taxon>Pseudomonadota</taxon>
        <taxon>Gammaproteobacteria</taxon>
        <taxon>Aeromonadales</taxon>
        <taxon>Aeromonadaceae</taxon>
        <taxon>Pseudaeromonas</taxon>
    </lineage>
</organism>
<accession>A0ABP8QH47</accession>
<reference evidence="2" key="1">
    <citation type="journal article" date="2019" name="Int. J. Syst. Evol. Microbiol.">
        <title>The Global Catalogue of Microorganisms (GCM) 10K type strain sequencing project: providing services to taxonomists for standard genome sequencing and annotation.</title>
        <authorList>
            <consortium name="The Broad Institute Genomics Platform"/>
            <consortium name="The Broad Institute Genome Sequencing Center for Infectious Disease"/>
            <person name="Wu L."/>
            <person name="Ma J."/>
        </authorList>
    </citation>
    <scope>NUCLEOTIDE SEQUENCE [LARGE SCALE GENOMIC DNA]</scope>
    <source>
        <strain evidence="2">JCM 32226</strain>
    </source>
</reference>
<dbReference type="RefSeq" id="WP_345013828.1">
    <property type="nucleotide sequence ID" value="NZ_BAABFC010000018.1"/>
</dbReference>
<gene>
    <name evidence="1" type="ORF">GCM10023095_26050</name>
</gene>
<proteinExistence type="predicted"/>
<sequence length="152" mass="16997">MIPAPNQLQHGFYSIECHGDFLRICVAESTNEELVLAYQREVKQAIGQLTSRHWGVHLIVLGDAMMTQDAAERLITATRAQVPLGRCCTAIELRQPTARALQTHFWEGIYRQAGLHCAVLANETAALEWIRQQIRQADQADDGFSKNTTSPP</sequence>
<evidence type="ECO:0000313" key="1">
    <source>
        <dbReference type="EMBL" id="GAA4502019.1"/>
    </source>
</evidence>
<dbReference type="Proteomes" id="UP001501321">
    <property type="component" value="Unassembled WGS sequence"/>
</dbReference>
<comment type="caution">
    <text evidence="1">The sequence shown here is derived from an EMBL/GenBank/DDBJ whole genome shotgun (WGS) entry which is preliminary data.</text>
</comment>
<keyword evidence="2" id="KW-1185">Reference proteome</keyword>
<evidence type="ECO:0008006" key="3">
    <source>
        <dbReference type="Google" id="ProtNLM"/>
    </source>
</evidence>
<protein>
    <recommendedName>
        <fullName evidence="3">STAS/SEC14 domain-containing protein</fullName>
    </recommendedName>
</protein>
<dbReference type="EMBL" id="BAABFC010000018">
    <property type="protein sequence ID" value="GAA4502019.1"/>
    <property type="molecule type" value="Genomic_DNA"/>
</dbReference>
<evidence type="ECO:0000313" key="2">
    <source>
        <dbReference type="Proteomes" id="UP001501321"/>
    </source>
</evidence>